<dbReference type="NCBIfam" id="TIGR03605">
    <property type="entry name" value="antibiot_sagB"/>
    <property type="match status" value="1"/>
</dbReference>
<evidence type="ECO:0000313" key="3">
    <source>
        <dbReference type="Proteomes" id="UP000265361"/>
    </source>
</evidence>
<dbReference type="AlphaFoldDB" id="A0A399Q4N8"/>
<dbReference type="PANTHER" id="PTHR43745:SF2">
    <property type="entry name" value="NITROREDUCTASE MJ1384-RELATED"/>
    <property type="match status" value="1"/>
</dbReference>
<organism evidence="2 3">
    <name type="scientific">Clavibacter nebraskensis</name>
    <dbReference type="NCBI Taxonomy" id="31963"/>
    <lineage>
        <taxon>Bacteria</taxon>
        <taxon>Bacillati</taxon>
        <taxon>Actinomycetota</taxon>
        <taxon>Actinomycetes</taxon>
        <taxon>Micrococcales</taxon>
        <taxon>Microbacteriaceae</taxon>
        <taxon>Clavibacter</taxon>
    </lineage>
</organism>
<accession>A0A399Q4N8</accession>
<protein>
    <submittedName>
        <fullName evidence="2">SagB/ThcOx family dehydrogenase</fullName>
    </submittedName>
</protein>
<dbReference type="Pfam" id="PF00881">
    <property type="entry name" value="Nitroreductase"/>
    <property type="match status" value="1"/>
</dbReference>
<feature type="domain" description="Nitroreductase" evidence="1">
    <location>
        <begin position="127"/>
        <end position="312"/>
    </location>
</feature>
<dbReference type="CDD" id="cd02142">
    <property type="entry name" value="McbC_SagB-like_oxidoreductase"/>
    <property type="match status" value="1"/>
</dbReference>
<dbReference type="Gene3D" id="3.40.109.10">
    <property type="entry name" value="NADH Oxidase"/>
    <property type="match status" value="1"/>
</dbReference>
<dbReference type="InterPro" id="IPR029479">
    <property type="entry name" value="Nitroreductase"/>
</dbReference>
<dbReference type="SUPFAM" id="SSF55469">
    <property type="entry name" value="FMN-dependent nitroreductase-like"/>
    <property type="match status" value="1"/>
</dbReference>
<evidence type="ECO:0000313" key="2">
    <source>
        <dbReference type="EMBL" id="RIJ13055.1"/>
    </source>
</evidence>
<dbReference type="GO" id="GO:0016491">
    <property type="term" value="F:oxidoreductase activity"/>
    <property type="evidence" value="ECO:0007669"/>
    <property type="project" value="InterPro"/>
</dbReference>
<name>A0A399Q4N8_9MICO</name>
<dbReference type="InterPro" id="IPR020051">
    <property type="entry name" value="SagB-type_dehydrogenase"/>
</dbReference>
<dbReference type="Proteomes" id="UP000265361">
    <property type="component" value="Unassembled WGS sequence"/>
</dbReference>
<dbReference type="PANTHER" id="PTHR43745">
    <property type="entry name" value="NITROREDUCTASE MJ1384-RELATED"/>
    <property type="match status" value="1"/>
</dbReference>
<proteinExistence type="predicted"/>
<reference evidence="2 3" key="1">
    <citation type="submission" date="2018-08" db="EMBL/GenBank/DDBJ databases">
        <title>Genome Sequence of Clavibacter michiganensis Subspecies type strains, and the Atypical Peach-Colored Strains Isolated from Tomato.</title>
        <authorList>
            <person name="Osdaghi E."/>
            <person name="Portier P."/>
            <person name="Briand M."/>
            <person name="Jacques M.-A."/>
        </authorList>
    </citation>
    <scope>NUCLEOTIDE SEQUENCE [LARGE SCALE GENOMIC DNA]</scope>
    <source>
        <strain evidence="2 3">CFBP 7577</strain>
    </source>
</reference>
<dbReference type="InterPro" id="IPR000415">
    <property type="entry name" value="Nitroreductase-like"/>
</dbReference>
<dbReference type="EMBL" id="QWED01000184">
    <property type="protein sequence ID" value="RIJ13055.1"/>
    <property type="molecule type" value="Genomic_DNA"/>
</dbReference>
<evidence type="ECO:0000259" key="1">
    <source>
        <dbReference type="Pfam" id="PF00881"/>
    </source>
</evidence>
<dbReference type="InterPro" id="IPR052544">
    <property type="entry name" value="Bacteriocin_Proc_Enz"/>
</dbReference>
<sequence length="334" mass="36995">MLAIVSRMAVPVDEHELLGEVAVSQRPAVRALLGRLVEHGLLHHGDDTGRCGESGPLSTFGPDAESFHHAAMDVGFVPFRSERSAALAAGFSREEQPNRIKTYPDAPRVYLSRHNRPLRAEIDDVFAARRTHRDFLARPVLLDDLATVLNRSSGVTRFQDTGPLGTQLVKVSPAGGSRHDVEAYVLPFNVQGLVPAIYHYHVLEHSLERIADMPSRSDLLDMVGQQPHVVNSAFSVFTTSVISRIAYKYRHARAYRIWMYNVGHVGQTFALAATALQLGPFQTAGFEDTRVAEMLGLDIRDEFPTYMLGAGYPVLRDDGLPEDFRLAEEVGRIT</sequence>
<comment type="caution">
    <text evidence="2">The sequence shown here is derived from an EMBL/GenBank/DDBJ whole genome shotgun (WGS) entry which is preliminary data.</text>
</comment>
<gene>
    <name evidence="2" type="ORF">DZF97_07530</name>
</gene>